<comment type="caution">
    <text evidence="3">The sequence shown here is derived from an EMBL/GenBank/DDBJ whole genome shotgun (WGS) entry which is preliminary data.</text>
</comment>
<feature type="region of interest" description="Disordered" evidence="2">
    <location>
        <begin position="74"/>
        <end position="144"/>
    </location>
</feature>
<dbReference type="AlphaFoldDB" id="A0A179F0W0"/>
<organism evidence="3 4">
    <name type="scientific">Pochonia chlamydosporia 170</name>
    <dbReference type="NCBI Taxonomy" id="1380566"/>
    <lineage>
        <taxon>Eukaryota</taxon>
        <taxon>Fungi</taxon>
        <taxon>Dikarya</taxon>
        <taxon>Ascomycota</taxon>
        <taxon>Pezizomycotina</taxon>
        <taxon>Sordariomycetes</taxon>
        <taxon>Hypocreomycetidae</taxon>
        <taxon>Hypocreales</taxon>
        <taxon>Clavicipitaceae</taxon>
        <taxon>Pochonia</taxon>
    </lineage>
</organism>
<evidence type="ECO:0000313" key="4">
    <source>
        <dbReference type="Proteomes" id="UP000078397"/>
    </source>
</evidence>
<evidence type="ECO:0000313" key="3">
    <source>
        <dbReference type="EMBL" id="OAQ59105.2"/>
    </source>
</evidence>
<name>A0A179F0W0_METCM</name>
<feature type="compositionally biased region" description="Polar residues" evidence="2">
    <location>
        <begin position="82"/>
        <end position="92"/>
    </location>
</feature>
<dbReference type="GeneID" id="28852555"/>
<accession>A0A179F0W0</accession>
<feature type="compositionally biased region" description="Polar residues" evidence="2">
    <location>
        <begin position="195"/>
        <end position="214"/>
    </location>
</feature>
<dbReference type="EMBL" id="LSBJ02000010">
    <property type="protein sequence ID" value="OAQ59105.2"/>
    <property type="molecule type" value="Genomic_DNA"/>
</dbReference>
<keyword evidence="4" id="KW-1185">Reference proteome</keyword>
<feature type="compositionally biased region" description="Basic and acidic residues" evidence="2">
    <location>
        <begin position="170"/>
        <end position="180"/>
    </location>
</feature>
<dbReference type="STRING" id="1380566.A0A179F0W0"/>
<dbReference type="RefSeq" id="XP_022284002.1">
    <property type="nucleotide sequence ID" value="XM_022428693.1"/>
</dbReference>
<dbReference type="Proteomes" id="UP000078397">
    <property type="component" value="Unassembled WGS sequence"/>
</dbReference>
<reference evidence="3 4" key="1">
    <citation type="journal article" date="2016" name="PLoS Pathog.">
        <title>Biosynthesis of antibiotic leucinostatins in bio-control fungus Purpureocillium lilacinum and their inhibition on phytophthora revealed by genome mining.</title>
        <authorList>
            <person name="Wang G."/>
            <person name="Liu Z."/>
            <person name="Lin R."/>
            <person name="Li E."/>
            <person name="Mao Z."/>
            <person name="Ling J."/>
            <person name="Yang Y."/>
            <person name="Yin W.B."/>
            <person name="Xie B."/>
        </authorList>
    </citation>
    <scope>NUCLEOTIDE SEQUENCE [LARGE SCALE GENOMIC DNA]</scope>
    <source>
        <strain evidence="3">170</strain>
    </source>
</reference>
<dbReference type="OrthoDB" id="5130013at2759"/>
<dbReference type="Pfam" id="PF11951">
    <property type="entry name" value="Fungal_trans_2"/>
    <property type="match status" value="1"/>
</dbReference>
<keyword evidence="1" id="KW-0539">Nucleus</keyword>
<evidence type="ECO:0000256" key="1">
    <source>
        <dbReference type="ARBA" id="ARBA00023242"/>
    </source>
</evidence>
<protein>
    <submittedName>
        <fullName evidence="3">Fungal specific transcription factor domain-containing protein</fullName>
    </submittedName>
</protein>
<gene>
    <name evidence="3" type="ORF">VFPPC_10140</name>
</gene>
<feature type="compositionally biased region" description="Low complexity" evidence="2">
    <location>
        <begin position="116"/>
        <end position="129"/>
    </location>
</feature>
<feature type="region of interest" description="Disordered" evidence="2">
    <location>
        <begin position="170"/>
        <end position="214"/>
    </location>
</feature>
<sequence>MRCETAKIDCEGYEVRLQWESARTSKTSGNATDKTQIADDADYINGRQTFSETQQLQPPQSWLQNSFILHDSRYQRRRDSTRSGATSASAVISRTRIRNSPKLFSPTRHKSCAVASPNPSLSPPLTSILDAAPSSSPQNPGLEALATNEWPCFPATIPEAGSEHFDKLRDSVSNVDDRSRPQTQSVSGACGQLSPAANTQRDSHIDISQPSSGRFSAVYTPSALSSTQEEACRWSESRSEAETRSIWRSLPKYMDILPDMPLQRYILEYWTTHLCDIVLPVPGIYNPLREVFMPIALEGARSAPNGSNAAIAVFHLICMASAFQLSQVKDSHSEKDRFESLALAHHNLGLSHLRRNLITDQQDQYIPVLAALTLCIVSDTITVSNSEWRVHIHGAVNWLRGIDATFWSRSRSASVVYQMFAGLAILSLSPGIIHGDSDSARSVLEFQCPRELYCLDRVYGVPHGGLEAINAMDKMQGNVLADGSIRRPDDPTSDLDAVEMEMYLSVPDLSVYEDAHGADHMLIYHLNYAFYYANMIYFKRTIRKAPVKDVQPLVEKSLRHLEAAISCSSRSFSPLVWTACIGAFEMADQALQRRFISLIDKIWRT</sequence>
<evidence type="ECO:0000256" key="2">
    <source>
        <dbReference type="SAM" id="MobiDB-lite"/>
    </source>
</evidence>
<dbReference type="InterPro" id="IPR021858">
    <property type="entry name" value="Fun_TF"/>
</dbReference>
<dbReference type="KEGG" id="pchm:VFPPC_10140"/>
<proteinExistence type="predicted"/>